<dbReference type="EMBL" id="UGGV01000001">
    <property type="protein sequence ID" value="STO26177.1"/>
    <property type="molecule type" value="Genomic_DNA"/>
</dbReference>
<dbReference type="OrthoDB" id="10010788at2"/>
<dbReference type="AlphaFoldDB" id="A0A377GMZ3"/>
<dbReference type="Proteomes" id="UP000186808">
    <property type="component" value="Unassembled WGS sequence"/>
</dbReference>
<gene>
    <name evidence="2" type="ORF">NCTC11401_03029</name>
    <name evidence="1" type="ORF">SAMN05421777_1317</name>
</gene>
<name>A0A377GMZ3_9GAMM</name>
<proteinExistence type="predicted"/>
<evidence type="ECO:0000313" key="1">
    <source>
        <dbReference type="EMBL" id="SIR85948.1"/>
    </source>
</evidence>
<dbReference type="RefSeq" id="WP_058469414.1">
    <property type="nucleotide sequence ID" value="NZ_CAAAIX010000033.1"/>
</dbReference>
<reference evidence="1 3" key="1">
    <citation type="submission" date="2017-01" db="EMBL/GenBank/DDBJ databases">
        <authorList>
            <person name="Varghese N."/>
            <person name="Submissions S."/>
        </authorList>
    </citation>
    <scope>NUCLEOTIDE SEQUENCE [LARGE SCALE GENOMIC DNA]</scope>
    <source>
        <strain evidence="1 3">ATCC 33342</strain>
    </source>
</reference>
<sequence length="190" mass="21623">MKWIFSFIIGIFFLMTYDAFAKNMSSGKLITHNEWITGNIKLTYSFSDINAEVFHKLKSKVNHSGFSENATKILIHPSQEISVVTPDKERITTIKSRSFVEIYGYTHNEPGYFNITRKLCIRSHNYYGCANINEDIFADEYILNMKSLDLEAFNLPTGDYLATIEVLVESDDGAIGYLSDGNTEFTIQAP</sequence>
<keyword evidence="3" id="KW-1185">Reference proteome</keyword>
<organism evidence="2 4">
    <name type="scientific">Fluoribacter gormanii</name>
    <dbReference type="NCBI Taxonomy" id="464"/>
    <lineage>
        <taxon>Bacteria</taxon>
        <taxon>Pseudomonadati</taxon>
        <taxon>Pseudomonadota</taxon>
        <taxon>Gammaproteobacteria</taxon>
        <taxon>Legionellales</taxon>
        <taxon>Legionellaceae</taxon>
        <taxon>Fluoribacter</taxon>
    </lineage>
</organism>
<evidence type="ECO:0000313" key="2">
    <source>
        <dbReference type="EMBL" id="STO26177.1"/>
    </source>
</evidence>
<evidence type="ECO:0000313" key="4">
    <source>
        <dbReference type="Proteomes" id="UP000254374"/>
    </source>
</evidence>
<protein>
    <submittedName>
        <fullName evidence="2">Uncharacterized protein</fullName>
    </submittedName>
</protein>
<accession>A0A377GMZ3</accession>
<evidence type="ECO:0000313" key="3">
    <source>
        <dbReference type="Proteomes" id="UP000186808"/>
    </source>
</evidence>
<reference evidence="2 4" key="2">
    <citation type="submission" date="2018-06" db="EMBL/GenBank/DDBJ databases">
        <authorList>
            <consortium name="Pathogen Informatics"/>
            <person name="Doyle S."/>
        </authorList>
    </citation>
    <scope>NUCLEOTIDE SEQUENCE [LARGE SCALE GENOMIC DNA]</scope>
    <source>
        <strain evidence="2 4">NCTC11401</strain>
    </source>
</reference>
<dbReference type="Proteomes" id="UP000254374">
    <property type="component" value="Unassembled WGS sequence"/>
</dbReference>
<dbReference type="EMBL" id="FTNL01000031">
    <property type="protein sequence ID" value="SIR85948.1"/>
    <property type="molecule type" value="Genomic_DNA"/>
</dbReference>